<dbReference type="EMBL" id="CP030261">
    <property type="protein sequence ID" value="AXB58699.1"/>
    <property type="molecule type" value="Genomic_DNA"/>
</dbReference>
<dbReference type="Proteomes" id="UP000251561">
    <property type="component" value="Chromosome"/>
</dbReference>
<name>A0A344LXQ7_9FLAO</name>
<keyword evidence="2" id="KW-1185">Reference proteome</keyword>
<dbReference type="OrthoDB" id="1377294at2"/>
<organism evidence="1 2">
    <name type="scientific">Flavobacterium fluviale</name>
    <dbReference type="NCBI Taxonomy" id="2249356"/>
    <lineage>
        <taxon>Bacteria</taxon>
        <taxon>Pseudomonadati</taxon>
        <taxon>Bacteroidota</taxon>
        <taxon>Flavobacteriia</taxon>
        <taxon>Flavobacteriales</taxon>
        <taxon>Flavobacteriaceae</taxon>
        <taxon>Flavobacterium</taxon>
    </lineage>
</organism>
<dbReference type="AlphaFoldDB" id="A0A344LXQ7"/>
<evidence type="ECO:0000313" key="1">
    <source>
        <dbReference type="EMBL" id="AXB58699.1"/>
    </source>
</evidence>
<sequence>MSVPEELYNIRFAEYFESIKVLYLTNEKFRSICDDYCTNVVDAQIYKKKFEKNFRRKLECENLSKELEEEILFFVVRST</sequence>
<evidence type="ECO:0000313" key="2">
    <source>
        <dbReference type="Proteomes" id="UP000251561"/>
    </source>
</evidence>
<dbReference type="KEGG" id="ffl:HYN86_19760"/>
<proteinExistence type="predicted"/>
<dbReference type="RefSeq" id="WP_113679604.1">
    <property type="nucleotide sequence ID" value="NZ_CP030261.1"/>
</dbReference>
<protein>
    <submittedName>
        <fullName evidence="1">Uncharacterized protein</fullName>
    </submittedName>
</protein>
<accession>A0A344LXQ7</accession>
<gene>
    <name evidence="1" type="ORF">HYN86_19760</name>
</gene>
<reference evidence="1 2" key="1">
    <citation type="submission" date="2018-06" db="EMBL/GenBank/DDBJ databases">
        <title>Genome sequencing of Flavobacterium.</title>
        <authorList>
            <person name="Baek M.-G."/>
            <person name="Yi H."/>
        </authorList>
    </citation>
    <scope>NUCLEOTIDE SEQUENCE [LARGE SCALE GENOMIC DNA]</scope>
    <source>
        <strain evidence="1 2">HYN0086</strain>
    </source>
</reference>